<name>A0A7S2DUL6_9STRA</name>
<dbReference type="EMBL" id="HBGS01048818">
    <property type="protein sequence ID" value="CAD9463467.1"/>
    <property type="molecule type" value="Transcribed_RNA"/>
</dbReference>
<reference evidence="1" key="1">
    <citation type="submission" date="2021-01" db="EMBL/GenBank/DDBJ databases">
        <authorList>
            <person name="Corre E."/>
            <person name="Pelletier E."/>
            <person name="Niang G."/>
            <person name="Scheremetjew M."/>
            <person name="Finn R."/>
            <person name="Kale V."/>
            <person name="Holt S."/>
            <person name="Cochrane G."/>
            <person name="Meng A."/>
            <person name="Brown T."/>
            <person name="Cohen L."/>
        </authorList>
    </citation>
    <scope>NUCLEOTIDE SEQUENCE</scope>
    <source>
        <strain evidence="1">CCMP1381</strain>
    </source>
</reference>
<gene>
    <name evidence="1" type="ORF">DSPE1174_LOCUS25392</name>
</gene>
<organism evidence="1">
    <name type="scientific">Octactis speculum</name>
    <dbReference type="NCBI Taxonomy" id="3111310"/>
    <lineage>
        <taxon>Eukaryota</taxon>
        <taxon>Sar</taxon>
        <taxon>Stramenopiles</taxon>
        <taxon>Ochrophyta</taxon>
        <taxon>Dictyochophyceae</taxon>
        <taxon>Dictyochales</taxon>
        <taxon>Dictyochaceae</taxon>
        <taxon>Octactis</taxon>
    </lineage>
</organism>
<sequence>MSSAPDLADLTLCNGCLCALSALYLKAPECVGCSSQSFCLCCAQEQCCLPDKIKEGIGFGMLDSSSHDANGGDFICKVGLHCCTWECTKPVAFVKSTGHTCCVVGNCQLPTDDKIPMVCALCTVMCYPSVKQGVKVSEIGSGGTPPTSLEMTR</sequence>
<dbReference type="AlphaFoldDB" id="A0A7S2DUL6"/>
<accession>A0A7S2DUL6</accession>
<proteinExistence type="predicted"/>
<protein>
    <submittedName>
        <fullName evidence="1">Uncharacterized protein</fullName>
    </submittedName>
</protein>
<evidence type="ECO:0000313" key="1">
    <source>
        <dbReference type="EMBL" id="CAD9463467.1"/>
    </source>
</evidence>